<dbReference type="SMART" id="SM00710">
    <property type="entry name" value="PbH1"/>
    <property type="match status" value="6"/>
</dbReference>
<keyword evidence="2" id="KW-0964">Secreted</keyword>
<dbReference type="InterPro" id="IPR012334">
    <property type="entry name" value="Pectin_lyas_fold"/>
</dbReference>
<organism evidence="5 6">
    <name type="scientific">Pyxidicoccus fallax</name>
    <dbReference type="NCBI Taxonomy" id="394095"/>
    <lineage>
        <taxon>Bacteria</taxon>
        <taxon>Pseudomonadati</taxon>
        <taxon>Myxococcota</taxon>
        <taxon>Myxococcia</taxon>
        <taxon>Myxococcales</taxon>
        <taxon>Cystobacterineae</taxon>
        <taxon>Myxococcaceae</taxon>
        <taxon>Pyxidicoccus</taxon>
    </lineage>
</organism>
<accession>A0A848LPL3</accession>
<dbReference type="Pfam" id="PF24517">
    <property type="entry name" value="CBM96"/>
    <property type="match status" value="1"/>
</dbReference>
<evidence type="ECO:0000256" key="2">
    <source>
        <dbReference type="ARBA" id="ARBA00022525"/>
    </source>
</evidence>
<evidence type="ECO:0000313" key="6">
    <source>
        <dbReference type="Proteomes" id="UP000518300"/>
    </source>
</evidence>
<proteinExistence type="predicted"/>
<dbReference type="SUPFAM" id="SSF49265">
    <property type="entry name" value="Fibronectin type III"/>
    <property type="match status" value="1"/>
</dbReference>
<name>A0A848LPL3_9BACT</name>
<dbReference type="InterPro" id="IPR011050">
    <property type="entry name" value="Pectin_lyase_fold/virulence"/>
</dbReference>
<dbReference type="InterPro" id="IPR013783">
    <property type="entry name" value="Ig-like_fold"/>
</dbReference>
<dbReference type="InterPro" id="IPR006626">
    <property type="entry name" value="PbH1"/>
</dbReference>
<dbReference type="InterPro" id="IPR003961">
    <property type="entry name" value="FN3_dom"/>
</dbReference>
<dbReference type="SUPFAM" id="SSF51126">
    <property type="entry name" value="Pectin lyase-like"/>
    <property type="match status" value="1"/>
</dbReference>
<comment type="caution">
    <text evidence="5">The sequence shown here is derived from an EMBL/GenBank/DDBJ whole genome shotgun (WGS) entry which is preliminary data.</text>
</comment>
<dbReference type="InterPro" id="IPR036116">
    <property type="entry name" value="FN3_sf"/>
</dbReference>
<dbReference type="CDD" id="cd00063">
    <property type="entry name" value="FN3"/>
    <property type="match status" value="1"/>
</dbReference>
<reference evidence="5 6" key="1">
    <citation type="submission" date="2020-04" db="EMBL/GenBank/DDBJ databases">
        <title>Draft genome of Pyxidicoccus fallax type strain.</title>
        <authorList>
            <person name="Whitworth D.E."/>
        </authorList>
    </citation>
    <scope>NUCLEOTIDE SEQUENCE [LARGE SCALE GENOMIC DNA]</scope>
    <source>
        <strain evidence="5 6">DSM 14698</strain>
    </source>
</reference>
<dbReference type="NCBIfam" id="NF033679">
    <property type="entry name" value="DNRLRE_dom"/>
    <property type="match status" value="1"/>
</dbReference>
<sequence>MNTERRGTMKTPDGQRLLLAGLALAFVGCGVEGAEGTEARGTQRQALTTLTASEDAYVHESNPTSNYGASASLFVKNDAGTSRHAYLKFNLAGIPGVTSAKLRVHGSASASTTLQAFQSTDAWTESSLTWNNKPAVGSLVGSVAINTTAQTHEIDVTAYVNAQAAGDGTVSFVLQETVGKYTTLVSSEGSANVPQLEVVPSGGGTGDTQAPTVPANLTASGVSSSQINLSWSASTDNVGVTGYALYRNGAFLKNVSGTSTSDTGLAPATTYSYSVRARDAAGNTSGSSATVTATTSSGGGTSCAGALDSTARIQEALRNAAPGAILLLAPGTYTGNRGTSGDPGGQGLFYSGQSGTAANPIVLKSCDPNNPANLTGTSVRDGSYGLHLTGDHWQVRDLRVRTAQKGVMIDNGNHNLLSGLEVHDIGDEAVHFRDGSSYNTLEASRIYDTGRYQPQYGEGAYVGSDSSSPYEHVVIGNVIRTTEFAGGITAEHIDIKEGADGTLVEGCTFQGAGISGANSADSFVDVKGVNTVVRNNRGFRQGNTKVLDAFQVRTHGTEYATGRNNAFSGNIVDLDDSAGYVVYATSATTGTTASGDVRTGGGNLYNGNVNR</sequence>
<evidence type="ECO:0000313" key="5">
    <source>
        <dbReference type="EMBL" id="NMO19818.1"/>
    </source>
</evidence>
<dbReference type="GO" id="GO:0005576">
    <property type="term" value="C:extracellular region"/>
    <property type="evidence" value="ECO:0007669"/>
    <property type="project" value="UniProtKB-SubCell"/>
</dbReference>
<dbReference type="SMART" id="SM00060">
    <property type="entry name" value="FN3"/>
    <property type="match status" value="1"/>
</dbReference>
<dbReference type="Gene3D" id="2.160.20.10">
    <property type="entry name" value="Single-stranded right-handed beta-helix, Pectin lyase-like"/>
    <property type="match status" value="1"/>
</dbReference>
<gene>
    <name evidence="5" type="ORF">HG543_33820</name>
</gene>
<dbReference type="PROSITE" id="PS51257">
    <property type="entry name" value="PROKAR_LIPOPROTEIN"/>
    <property type="match status" value="1"/>
</dbReference>
<feature type="domain" description="Fibronectin type-III" evidence="4">
    <location>
        <begin position="213"/>
        <end position="298"/>
    </location>
</feature>
<keyword evidence="3" id="KW-0732">Signal</keyword>
<dbReference type="EMBL" id="JABBJJ010000207">
    <property type="protein sequence ID" value="NMO19818.1"/>
    <property type="molecule type" value="Genomic_DNA"/>
</dbReference>
<dbReference type="PROSITE" id="PS50853">
    <property type="entry name" value="FN3"/>
    <property type="match status" value="1"/>
</dbReference>
<dbReference type="Proteomes" id="UP000518300">
    <property type="component" value="Unassembled WGS sequence"/>
</dbReference>
<dbReference type="Pfam" id="PF00041">
    <property type="entry name" value="fn3"/>
    <property type="match status" value="1"/>
</dbReference>
<evidence type="ECO:0000256" key="3">
    <source>
        <dbReference type="ARBA" id="ARBA00022729"/>
    </source>
</evidence>
<dbReference type="Gene3D" id="2.60.40.10">
    <property type="entry name" value="Immunoglobulins"/>
    <property type="match status" value="1"/>
</dbReference>
<protein>
    <submittedName>
        <fullName evidence="5">DNRLRE domain-containing protein</fullName>
    </submittedName>
</protein>
<keyword evidence="6" id="KW-1185">Reference proteome</keyword>
<evidence type="ECO:0000256" key="1">
    <source>
        <dbReference type="ARBA" id="ARBA00004613"/>
    </source>
</evidence>
<dbReference type="InterPro" id="IPR055372">
    <property type="entry name" value="CBM96"/>
</dbReference>
<dbReference type="AlphaFoldDB" id="A0A848LPL3"/>
<evidence type="ECO:0000259" key="4">
    <source>
        <dbReference type="PROSITE" id="PS50853"/>
    </source>
</evidence>
<comment type="subcellular location">
    <subcellularLocation>
        <location evidence="1">Secreted</location>
    </subcellularLocation>
</comment>